<dbReference type="GO" id="GO:0005886">
    <property type="term" value="C:plasma membrane"/>
    <property type="evidence" value="ECO:0007669"/>
    <property type="project" value="UniProtKB-SubCell"/>
</dbReference>
<keyword evidence="8" id="KW-0406">Ion transport</keyword>
<dbReference type="CDD" id="cd12828">
    <property type="entry name" value="TmCorA-like_1"/>
    <property type="match status" value="1"/>
</dbReference>
<dbReference type="Gene3D" id="3.30.460.20">
    <property type="entry name" value="CorA soluble domain-like"/>
    <property type="match status" value="1"/>
</dbReference>
<evidence type="ECO:0000256" key="3">
    <source>
        <dbReference type="ARBA" id="ARBA00022448"/>
    </source>
</evidence>
<dbReference type="SUPFAM" id="SSF144083">
    <property type="entry name" value="Magnesium transport protein CorA, transmembrane region"/>
    <property type="match status" value="1"/>
</dbReference>
<keyword evidence="10" id="KW-1185">Reference proteome</keyword>
<comment type="subcellular location">
    <subcellularLocation>
        <location evidence="1">Cell membrane</location>
        <topology evidence="1">Multi-pass membrane protein</topology>
    </subcellularLocation>
    <subcellularLocation>
        <location evidence="8">Membrane</location>
        <topology evidence="8">Multi-pass membrane protein</topology>
    </subcellularLocation>
</comment>
<evidence type="ECO:0000256" key="5">
    <source>
        <dbReference type="ARBA" id="ARBA00022692"/>
    </source>
</evidence>
<keyword evidence="3 8" id="KW-0813">Transport</keyword>
<organism evidence="9 10">
    <name type="scientific">Haloplanus litoreus</name>
    <dbReference type="NCBI Taxonomy" id="767515"/>
    <lineage>
        <taxon>Archaea</taxon>
        <taxon>Methanobacteriati</taxon>
        <taxon>Methanobacteriota</taxon>
        <taxon>Stenosarchaea group</taxon>
        <taxon>Halobacteria</taxon>
        <taxon>Halobacteriales</taxon>
        <taxon>Haloferacaceae</taxon>
        <taxon>Haloplanus</taxon>
    </lineage>
</organism>
<dbReference type="InterPro" id="IPR045861">
    <property type="entry name" value="CorA_cytoplasmic_dom"/>
</dbReference>
<dbReference type="Proteomes" id="UP001596434">
    <property type="component" value="Unassembled WGS sequence"/>
</dbReference>
<accession>A0ABD5ZY90</accession>
<evidence type="ECO:0000313" key="9">
    <source>
        <dbReference type="EMBL" id="MFC7255331.1"/>
    </source>
</evidence>
<dbReference type="AlphaFoldDB" id="A0ABD5ZY90"/>
<evidence type="ECO:0000256" key="8">
    <source>
        <dbReference type="RuleBase" id="RU362010"/>
    </source>
</evidence>
<dbReference type="PANTHER" id="PTHR46494">
    <property type="entry name" value="CORA FAMILY METAL ION TRANSPORTER (EUROFUNG)"/>
    <property type="match status" value="1"/>
</dbReference>
<dbReference type="InterPro" id="IPR002523">
    <property type="entry name" value="MgTranspt_CorA/ZnTranspt_ZntB"/>
</dbReference>
<keyword evidence="6 8" id="KW-1133">Transmembrane helix</keyword>
<evidence type="ECO:0000256" key="6">
    <source>
        <dbReference type="ARBA" id="ARBA00022989"/>
    </source>
</evidence>
<dbReference type="InterPro" id="IPR045863">
    <property type="entry name" value="CorA_TM1_TM2"/>
</dbReference>
<dbReference type="NCBIfam" id="TIGR00383">
    <property type="entry name" value="corA"/>
    <property type="match status" value="1"/>
</dbReference>
<dbReference type="Gene3D" id="1.20.58.340">
    <property type="entry name" value="Magnesium transport protein CorA, transmembrane region"/>
    <property type="match status" value="2"/>
</dbReference>
<dbReference type="Pfam" id="PF01544">
    <property type="entry name" value="CorA"/>
    <property type="match status" value="1"/>
</dbReference>
<comment type="similarity">
    <text evidence="2 8">Belongs to the CorA metal ion transporter (MIT) (TC 1.A.35) family.</text>
</comment>
<evidence type="ECO:0000313" key="10">
    <source>
        <dbReference type="Proteomes" id="UP001596434"/>
    </source>
</evidence>
<protein>
    <recommendedName>
        <fullName evidence="8">Magnesium transport protein CorA</fullName>
    </recommendedName>
</protein>
<dbReference type="InterPro" id="IPR004488">
    <property type="entry name" value="Mg/Co-transport_prot_CorA"/>
</dbReference>
<proteinExistence type="inferred from homology"/>
<dbReference type="GeneID" id="96953683"/>
<dbReference type="RefSeq" id="WP_379703554.1">
    <property type="nucleotide sequence ID" value="NZ_JBHTAT010000001.1"/>
</dbReference>
<evidence type="ECO:0000256" key="1">
    <source>
        <dbReference type="ARBA" id="ARBA00004651"/>
    </source>
</evidence>
<comment type="function">
    <text evidence="8">Mediates influx of magnesium ions.</text>
</comment>
<comment type="caution">
    <text evidence="9">The sequence shown here is derived from an EMBL/GenBank/DDBJ whole genome shotgun (WGS) entry which is preliminary data.</text>
</comment>
<reference evidence="9 10" key="1">
    <citation type="journal article" date="2019" name="Int. J. Syst. Evol. Microbiol.">
        <title>The Global Catalogue of Microorganisms (GCM) 10K type strain sequencing project: providing services to taxonomists for standard genome sequencing and annotation.</title>
        <authorList>
            <consortium name="The Broad Institute Genomics Platform"/>
            <consortium name="The Broad Institute Genome Sequencing Center for Infectious Disease"/>
            <person name="Wu L."/>
            <person name="Ma J."/>
        </authorList>
    </citation>
    <scope>NUCLEOTIDE SEQUENCE [LARGE SCALE GENOMIC DNA]</scope>
    <source>
        <strain evidence="9 10">GX21</strain>
    </source>
</reference>
<dbReference type="GO" id="GO:0015087">
    <property type="term" value="F:cobalt ion transmembrane transporter activity"/>
    <property type="evidence" value="ECO:0007669"/>
    <property type="project" value="UniProtKB-UniRule"/>
</dbReference>
<evidence type="ECO:0000256" key="2">
    <source>
        <dbReference type="ARBA" id="ARBA00009765"/>
    </source>
</evidence>
<dbReference type="EMBL" id="JBHTAT010000001">
    <property type="protein sequence ID" value="MFC7255331.1"/>
    <property type="molecule type" value="Genomic_DNA"/>
</dbReference>
<dbReference type="FunFam" id="1.20.58.340:FF:000012">
    <property type="entry name" value="Magnesium transport protein CorA"/>
    <property type="match status" value="1"/>
</dbReference>
<keyword evidence="7 8" id="KW-0472">Membrane</keyword>
<dbReference type="GO" id="GO:0015095">
    <property type="term" value="F:magnesium ion transmembrane transporter activity"/>
    <property type="evidence" value="ECO:0007669"/>
    <property type="project" value="UniProtKB-UniRule"/>
</dbReference>
<gene>
    <name evidence="8 9" type="primary">corA</name>
    <name evidence="9" type="ORF">ACFQKE_08495</name>
</gene>
<name>A0ABD5ZY90_9EURY</name>
<keyword evidence="5 8" id="KW-0812">Transmembrane</keyword>
<feature type="transmembrane region" description="Helical" evidence="8">
    <location>
        <begin position="305"/>
        <end position="325"/>
    </location>
</feature>
<keyword evidence="4 8" id="KW-1003">Cell membrane</keyword>
<dbReference type="SUPFAM" id="SSF143865">
    <property type="entry name" value="CorA soluble domain-like"/>
    <property type="match status" value="1"/>
</dbReference>
<evidence type="ECO:0000256" key="4">
    <source>
        <dbReference type="ARBA" id="ARBA00022475"/>
    </source>
</evidence>
<sequence>MTVRTIVYEDDTVEIREGWDADSLQSARVAAGTTWTRVSAPTESELDQVSVAFDLHSLEIEDVRGNASPKVEVFPDHTFVLVKSAHLRGGETTFEEEIRDQPVGLFFGHDWIVTVATEETGAVGTVWDRIRREEPRLLGRDADFTAYRILDAIVDEYFAILDEIGRDIEAVEDRIIDEPDTETLEILNSLRRELLSIRRIVWPTRDAMGVLSRGDADHVQEATEKYYRDVYDHLVQHVELVETYRDLASGARDIYLNTLSQSTNEVMKRLTVVATIILPLTFVVGVYGMNFGGGPFNMPELEWRFGYPAVLLGMALTAGVMLQYFRSEGWL</sequence>
<evidence type="ECO:0000256" key="7">
    <source>
        <dbReference type="ARBA" id="ARBA00023136"/>
    </source>
</evidence>
<dbReference type="PANTHER" id="PTHR46494:SF1">
    <property type="entry name" value="CORA FAMILY METAL ION TRANSPORTER (EUROFUNG)"/>
    <property type="match status" value="1"/>
</dbReference>
<keyword evidence="8" id="KW-0460">Magnesium</keyword>
<feature type="transmembrane region" description="Helical" evidence="8">
    <location>
        <begin position="270"/>
        <end position="293"/>
    </location>
</feature>